<dbReference type="EMBL" id="CP005724">
    <property type="protein sequence ID" value="AHH13355.1"/>
    <property type="molecule type" value="Genomic_DNA"/>
</dbReference>
<sequence>MTLFLVLVSCNSGQVKDPETVLISIAAKSLMVLKKRKS</sequence>
<dbReference type="AlphaFoldDB" id="W5T268"/>
<protein>
    <submittedName>
        <fullName evidence="1">Variable outer membrane protein</fullName>
    </submittedName>
</protein>
<proteinExistence type="predicted"/>
<name>W5T268_BORHE</name>
<dbReference type="HOGENOM" id="CLU_3325235_0_0_12"/>
<geneLocation type="plasmid" evidence="1">
    <name>unnamed</name>
</geneLocation>
<gene>
    <name evidence="1" type="ORF">BHO_0119500</name>
</gene>
<evidence type="ECO:0000313" key="1">
    <source>
        <dbReference type="EMBL" id="AHH13355.1"/>
    </source>
</evidence>
<reference evidence="1" key="1">
    <citation type="submission" date="2013-04" db="EMBL/GenBank/DDBJ databases">
        <title>Comparative Genomics of Relapsing Fever Spirochetes.</title>
        <authorList>
            <person name="Schwan T.G."/>
            <person name="Raffel S.J."/>
            <person name="Porcella S.F."/>
            <person name="Martens C.A."/>
            <person name="Bruno D.P."/>
            <person name="Ricklefs S.M."/>
            <person name="Barbian K.B."/>
        </authorList>
    </citation>
    <scope>NUCLEOTIDE SEQUENCE</scope>
    <source>
        <strain evidence="1">YBT</strain>
        <plasmid evidence="1">unnamed</plasmid>
    </source>
</reference>
<organism evidence="1">
    <name type="scientific">Borrelia hermsii YBT</name>
    <dbReference type="NCBI Taxonomy" id="1313295"/>
    <lineage>
        <taxon>Bacteria</taxon>
        <taxon>Pseudomonadati</taxon>
        <taxon>Spirochaetota</taxon>
        <taxon>Spirochaetia</taxon>
        <taxon>Spirochaetales</taxon>
        <taxon>Borreliaceae</taxon>
        <taxon>Borrelia</taxon>
    </lineage>
</organism>
<accession>W5T268</accession>
<keyword evidence="1" id="KW-0614">Plasmid</keyword>